<dbReference type="GO" id="GO:0043065">
    <property type="term" value="P:positive regulation of apoptotic process"/>
    <property type="evidence" value="ECO:0007669"/>
    <property type="project" value="TreeGrafter"/>
</dbReference>
<keyword evidence="1" id="KW-0723">Serine/threonine-protein kinase</keyword>
<dbReference type="GO" id="GO:0035556">
    <property type="term" value="P:intracellular signal transduction"/>
    <property type="evidence" value="ECO:0007669"/>
    <property type="project" value="TreeGrafter"/>
</dbReference>
<dbReference type="PANTHER" id="PTHR24342:SF20">
    <property type="entry name" value="MYOSIN LIGHT CHAIN KINASE, SMOOTH MUSCLE"/>
    <property type="match status" value="1"/>
</dbReference>
<dbReference type="OrthoDB" id="504170at2759"/>
<feature type="region of interest" description="Disordered" evidence="7">
    <location>
        <begin position="690"/>
        <end position="714"/>
    </location>
</feature>
<feature type="compositionally biased region" description="Low complexity" evidence="7">
    <location>
        <begin position="461"/>
        <end position="519"/>
    </location>
</feature>
<protein>
    <submittedName>
        <fullName evidence="8">Uncharacterized protein</fullName>
    </submittedName>
</protein>
<dbReference type="Proteomes" id="UP000675881">
    <property type="component" value="Chromosome 3"/>
</dbReference>
<feature type="compositionally biased region" description="Polar residues" evidence="7">
    <location>
        <begin position="644"/>
        <end position="656"/>
    </location>
</feature>
<dbReference type="GO" id="GO:0005634">
    <property type="term" value="C:nucleus"/>
    <property type="evidence" value="ECO:0007669"/>
    <property type="project" value="TreeGrafter"/>
</dbReference>
<accession>A0A7R8H7D0</accession>
<dbReference type="InterPro" id="IPR011009">
    <property type="entry name" value="Kinase-like_dom_sf"/>
</dbReference>
<evidence type="ECO:0000256" key="7">
    <source>
        <dbReference type="SAM" id="MobiDB-lite"/>
    </source>
</evidence>
<dbReference type="AlphaFoldDB" id="A0A7R8H7D0"/>
<dbReference type="GO" id="GO:0005524">
    <property type="term" value="F:ATP binding"/>
    <property type="evidence" value="ECO:0007669"/>
    <property type="project" value="UniProtKB-UniRule"/>
</dbReference>
<dbReference type="PROSITE" id="PS50011">
    <property type="entry name" value="PROTEIN_KINASE_DOM"/>
    <property type="match status" value="1"/>
</dbReference>
<feature type="binding site" evidence="6">
    <location>
        <position position="77"/>
    </location>
    <ligand>
        <name>ATP</name>
        <dbReference type="ChEBI" id="CHEBI:30616"/>
    </ligand>
</feature>
<reference evidence="8" key="1">
    <citation type="submission" date="2021-02" db="EMBL/GenBank/DDBJ databases">
        <authorList>
            <person name="Bekaert M."/>
        </authorList>
    </citation>
    <scope>NUCLEOTIDE SEQUENCE</scope>
    <source>
        <strain evidence="8">IoA-00</strain>
    </source>
</reference>
<evidence type="ECO:0000256" key="3">
    <source>
        <dbReference type="ARBA" id="ARBA00022741"/>
    </source>
</evidence>
<feature type="compositionally biased region" description="Basic and acidic residues" evidence="7">
    <location>
        <begin position="422"/>
        <end position="436"/>
    </location>
</feature>
<dbReference type="SMART" id="SM00220">
    <property type="entry name" value="S_TKc"/>
    <property type="match status" value="1"/>
</dbReference>
<keyword evidence="4" id="KW-0418">Kinase</keyword>
<dbReference type="Gene3D" id="3.30.200.20">
    <property type="entry name" value="Phosphorylase Kinase, domain 1"/>
    <property type="match status" value="1"/>
</dbReference>
<keyword evidence="5 6" id="KW-0067">ATP-binding</keyword>
<dbReference type="Gene3D" id="1.10.510.10">
    <property type="entry name" value="Transferase(Phosphotransferase) domain 1"/>
    <property type="match status" value="1"/>
</dbReference>
<feature type="region of interest" description="Disordered" evidence="7">
    <location>
        <begin position="637"/>
        <end position="673"/>
    </location>
</feature>
<dbReference type="PROSITE" id="PS00108">
    <property type="entry name" value="PROTEIN_KINASE_ST"/>
    <property type="match status" value="1"/>
</dbReference>
<gene>
    <name evidence="8" type="ORF">LSAA_7929</name>
</gene>
<evidence type="ECO:0000313" key="9">
    <source>
        <dbReference type="Proteomes" id="UP000675881"/>
    </source>
</evidence>
<feature type="region of interest" description="Disordered" evidence="7">
    <location>
        <begin position="419"/>
        <end position="446"/>
    </location>
</feature>
<feature type="region of interest" description="Disordered" evidence="7">
    <location>
        <begin position="548"/>
        <end position="596"/>
    </location>
</feature>
<evidence type="ECO:0000256" key="4">
    <source>
        <dbReference type="ARBA" id="ARBA00022777"/>
    </source>
</evidence>
<dbReference type="PANTHER" id="PTHR24342">
    <property type="entry name" value="SERINE/THREONINE-PROTEIN KINASE 17"/>
    <property type="match status" value="1"/>
</dbReference>
<evidence type="ECO:0000256" key="5">
    <source>
        <dbReference type="ARBA" id="ARBA00022840"/>
    </source>
</evidence>
<dbReference type="Pfam" id="PF00069">
    <property type="entry name" value="Pkinase"/>
    <property type="match status" value="1"/>
</dbReference>
<evidence type="ECO:0000256" key="2">
    <source>
        <dbReference type="ARBA" id="ARBA00022679"/>
    </source>
</evidence>
<dbReference type="InterPro" id="IPR000719">
    <property type="entry name" value="Prot_kinase_dom"/>
</dbReference>
<evidence type="ECO:0000256" key="1">
    <source>
        <dbReference type="ARBA" id="ARBA00022527"/>
    </source>
</evidence>
<evidence type="ECO:0000313" key="8">
    <source>
        <dbReference type="EMBL" id="CAF2899589.1"/>
    </source>
</evidence>
<dbReference type="SUPFAM" id="SSF56112">
    <property type="entry name" value="Protein kinase-like (PK-like)"/>
    <property type="match status" value="1"/>
</dbReference>
<feature type="region of interest" description="Disordered" evidence="7">
    <location>
        <begin position="611"/>
        <end position="630"/>
    </location>
</feature>
<feature type="region of interest" description="Disordered" evidence="7">
    <location>
        <begin position="460"/>
        <end position="530"/>
    </location>
</feature>
<name>A0A7R8H7D0_LEPSM</name>
<keyword evidence="3 6" id="KW-0547">Nucleotide-binding</keyword>
<dbReference type="FunFam" id="1.10.510.10:FF:000594">
    <property type="entry name" value="Myosin light chain kinase isoform-III"/>
    <property type="match status" value="1"/>
</dbReference>
<sequence length="774" mass="87686">MCERITSPLRSIAMIYVDENEPIGDLKSEFDHRQVVIKRNRDVRTEYEMLHEIGRGKFGRVMKCRDFDTPDKYYAAKFVHTTRRDDRRNVEREVEIMNSLKHPKLLQLFDAYDNGRNEMCILTEYIGGGELFDRVIEDEFVLTEKACIAFMKQILQGIEYIHSQQIVHLDLKPENILCHTKTGNRIKIIDFGLARRYEPMKKLQVLFGTPEFVAPEVVNFEPIGYATDMWAVGVICYVYSQAFLHFMGDTDLETMANVTIAEYDYDDEVFDNVSDYAKDFIDKLLMKEKGKRYSCKSCLQHPWLNNFNNSKELLFAKENISTFQKDPSKKSNYYLFDHSNHTITPTEDSLILADVNRKRSLLENCKENEIKRCKTPTREDSLIQPKKEQSNCCIELWQATERTVTPCWEDLSSVKPLAINSSKEDDTKTEKEENKENNLPLHSETLINANEIEDIKLATATSESKNSQLSSSSSTGITSPSPPSSQVSSSSPLMSSSSSMDATTSGFRSGTSSCSSSPSDCNKLTHSKRAESSENIFAEIKDIIRNCPEPKSRVDDNDKIRVKDRLKEDPIFPPSPNPKLDLSPTLPNPSSTESFDNSIAELSNKVENTMSTDITPRRGRSHRDSTSSSISLVKNRFENHRSTAVETKSPFTSISNRHNDDAGNEVADPQRSSTRHPVITGAVDRVRGRFEKPTTNNNNSFERRSSNSSVNSCSNINSLPRSFKSSLSSCPLSSPSSRFPPTPVSPPARLFNYRSNTSISPSILSTTLNKKFFQ</sequence>
<dbReference type="EMBL" id="HG994582">
    <property type="protein sequence ID" value="CAF2899589.1"/>
    <property type="molecule type" value="Genomic_DNA"/>
</dbReference>
<evidence type="ECO:0000256" key="6">
    <source>
        <dbReference type="PROSITE-ProRule" id="PRU10141"/>
    </source>
</evidence>
<feature type="compositionally biased region" description="Basic and acidic residues" evidence="7">
    <location>
        <begin position="548"/>
        <end position="570"/>
    </location>
</feature>
<dbReference type="InterPro" id="IPR008271">
    <property type="entry name" value="Ser/Thr_kinase_AS"/>
</dbReference>
<proteinExistence type="predicted"/>
<keyword evidence="2" id="KW-0808">Transferase</keyword>
<keyword evidence="9" id="KW-1185">Reference proteome</keyword>
<organism evidence="8 9">
    <name type="scientific">Lepeophtheirus salmonis</name>
    <name type="common">Salmon louse</name>
    <name type="synonym">Caligus salmonis</name>
    <dbReference type="NCBI Taxonomy" id="72036"/>
    <lineage>
        <taxon>Eukaryota</taxon>
        <taxon>Metazoa</taxon>
        <taxon>Ecdysozoa</taxon>
        <taxon>Arthropoda</taxon>
        <taxon>Crustacea</taxon>
        <taxon>Multicrustacea</taxon>
        <taxon>Hexanauplia</taxon>
        <taxon>Copepoda</taxon>
        <taxon>Siphonostomatoida</taxon>
        <taxon>Caligidae</taxon>
        <taxon>Lepeophtheirus</taxon>
    </lineage>
</organism>
<feature type="compositionally biased region" description="Low complexity" evidence="7">
    <location>
        <begin position="696"/>
        <end position="714"/>
    </location>
</feature>
<dbReference type="GO" id="GO:0004674">
    <property type="term" value="F:protein serine/threonine kinase activity"/>
    <property type="evidence" value="ECO:0007669"/>
    <property type="project" value="UniProtKB-KW"/>
</dbReference>
<dbReference type="PROSITE" id="PS00107">
    <property type="entry name" value="PROTEIN_KINASE_ATP"/>
    <property type="match status" value="1"/>
</dbReference>
<dbReference type="InterPro" id="IPR017441">
    <property type="entry name" value="Protein_kinase_ATP_BS"/>
</dbReference>